<keyword evidence="1" id="KW-0677">Repeat</keyword>
<feature type="transmembrane region" description="Helical" evidence="4">
    <location>
        <begin position="277"/>
        <end position="298"/>
    </location>
</feature>
<feature type="transmembrane region" description="Helical" evidence="4">
    <location>
        <begin position="195"/>
        <end position="215"/>
    </location>
</feature>
<organism evidence="5 6">
    <name type="scientific">Eiseniibacteriota bacterium</name>
    <dbReference type="NCBI Taxonomy" id="2212470"/>
    <lineage>
        <taxon>Bacteria</taxon>
        <taxon>Candidatus Eiseniibacteriota</taxon>
    </lineage>
</organism>
<keyword evidence="4" id="KW-0812">Transmembrane</keyword>
<comment type="caution">
    <text evidence="5">The sequence shown here is derived from an EMBL/GenBank/DDBJ whole genome shotgun (WGS) entry which is preliminary data.</text>
</comment>
<keyword evidence="4" id="KW-1133">Transmembrane helix</keyword>
<feature type="transmembrane region" description="Helical" evidence="4">
    <location>
        <begin position="337"/>
        <end position="355"/>
    </location>
</feature>
<feature type="transmembrane region" description="Helical" evidence="4">
    <location>
        <begin position="362"/>
        <end position="382"/>
    </location>
</feature>
<dbReference type="SUPFAM" id="SSF48452">
    <property type="entry name" value="TPR-like"/>
    <property type="match status" value="1"/>
</dbReference>
<dbReference type="Gene3D" id="1.25.40.10">
    <property type="entry name" value="Tetratricopeptide repeat domain"/>
    <property type="match status" value="2"/>
</dbReference>
<evidence type="ECO:0000313" key="5">
    <source>
        <dbReference type="EMBL" id="MCA9755721.1"/>
    </source>
</evidence>
<evidence type="ECO:0000256" key="4">
    <source>
        <dbReference type="SAM" id="Phobius"/>
    </source>
</evidence>
<protein>
    <submittedName>
        <fullName evidence="5">Tetratricopeptide repeat protein</fullName>
    </submittedName>
</protein>
<feature type="transmembrane region" description="Helical" evidence="4">
    <location>
        <begin position="305"/>
        <end position="325"/>
    </location>
</feature>
<dbReference type="PANTHER" id="PTHR44227">
    <property type="match status" value="1"/>
</dbReference>
<dbReference type="PANTHER" id="PTHR44227:SF3">
    <property type="entry name" value="PROTEIN O-MANNOSYL-TRANSFERASE TMTC4"/>
    <property type="match status" value="1"/>
</dbReference>
<dbReference type="InterPro" id="IPR019734">
    <property type="entry name" value="TPR_rpt"/>
</dbReference>
<dbReference type="Pfam" id="PF13432">
    <property type="entry name" value="TPR_16"/>
    <property type="match status" value="2"/>
</dbReference>
<dbReference type="PROSITE" id="PS50005">
    <property type="entry name" value="TPR"/>
    <property type="match status" value="2"/>
</dbReference>
<dbReference type="AlphaFoldDB" id="A0A956SCV0"/>
<dbReference type="EMBL" id="JAGQHS010000030">
    <property type="protein sequence ID" value="MCA9755721.1"/>
    <property type="molecule type" value="Genomic_DNA"/>
</dbReference>
<dbReference type="InterPro" id="IPR052346">
    <property type="entry name" value="O-mannosyl-transferase_TMTC"/>
</dbReference>
<keyword evidence="2 3" id="KW-0802">TPR repeat</keyword>
<feature type="transmembrane region" description="Helical" evidence="4">
    <location>
        <begin position="126"/>
        <end position="142"/>
    </location>
</feature>
<sequence length="585" mass="63878">MYWGAQSNEPLTSDAQVVWQNPAVSGDEVGGAWLGRFEYGTDETHDAVRPVATLANRLRYEAFGADRGGYVWTQITLHAVSATLLSALVFATVGSGAAALLCGVLFVVHPLATATVLDLGGISEQLALVFGLASLWLFVRISKRSDPSARGTDLLAFISFALALGSKESAFLLLPVLILFLGAQAPGARSGSAWKVRYIVALLAISAAFLAFRLVSLGALPTSVDVSPAVYPDTGVAVSTRIKIGLASAWKYLQLLIYPSGLTYRYDFLPQMLGASVTWMAVAGGGLVLALLVAPAILMNRRNGVGVLWIGLTGYSLIACLGIVAPVGDFLSERMTYFLIPSVLGLLAYFVSILIHKNNNKYIGPVLCVVSVAVAAPLALGASSRANEYKDQDALIRSAIVEHDSAYAHYDLGNQFLSRGQFPSAADQYELALEKNPELWMAWINLGAALSRQEDYSLAMRAYDRALTGAGDRPEYRVPMGKAHFNRALLLMRQNRNNEAVADLEATLQVFPDHLKAHVNLAFIYRNSENYDEQSLRHFERAIELETTEEAKERLREARQYIYDRREAIEEREEAKRDAGLLPDR</sequence>
<keyword evidence="4" id="KW-0472">Membrane</keyword>
<feature type="repeat" description="TPR" evidence="3">
    <location>
        <begin position="406"/>
        <end position="439"/>
    </location>
</feature>
<reference evidence="5" key="2">
    <citation type="journal article" date="2021" name="Microbiome">
        <title>Successional dynamics and alternative stable states in a saline activated sludge microbial community over 9 years.</title>
        <authorList>
            <person name="Wang Y."/>
            <person name="Ye J."/>
            <person name="Ju F."/>
            <person name="Liu L."/>
            <person name="Boyd J.A."/>
            <person name="Deng Y."/>
            <person name="Parks D.H."/>
            <person name="Jiang X."/>
            <person name="Yin X."/>
            <person name="Woodcroft B.J."/>
            <person name="Tyson G.W."/>
            <person name="Hugenholtz P."/>
            <person name="Polz M.F."/>
            <person name="Zhang T."/>
        </authorList>
    </citation>
    <scope>NUCLEOTIDE SEQUENCE</scope>
    <source>
        <strain evidence="5">HKST-UBA02</strain>
    </source>
</reference>
<accession>A0A956SCV0</accession>
<proteinExistence type="predicted"/>
<evidence type="ECO:0000256" key="2">
    <source>
        <dbReference type="ARBA" id="ARBA00022803"/>
    </source>
</evidence>
<evidence type="ECO:0000313" key="6">
    <source>
        <dbReference type="Proteomes" id="UP000739538"/>
    </source>
</evidence>
<dbReference type="Proteomes" id="UP000739538">
    <property type="component" value="Unassembled WGS sequence"/>
</dbReference>
<evidence type="ECO:0000256" key="1">
    <source>
        <dbReference type="ARBA" id="ARBA00022737"/>
    </source>
</evidence>
<evidence type="ECO:0000256" key="3">
    <source>
        <dbReference type="PROSITE-ProRule" id="PRU00339"/>
    </source>
</evidence>
<gene>
    <name evidence="5" type="ORF">KDA27_07965</name>
</gene>
<feature type="repeat" description="TPR" evidence="3">
    <location>
        <begin position="440"/>
        <end position="473"/>
    </location>
</feature>
<dbReference type="InterPro" id="IPR011990">
    <property type="entry name" value="TPR-like_helical_dom_sf"/>
</dbReference>
<name>A0A956SCV0_UNCEI</name>
<reference evidence="5" key="1">
    <citation type="submission" date="2020-04" db="EMBL/GenBank/DDBJ databases">
        <authorList>
            <person name="Zhang T."/>
        </authorList>
    </citation>
    <scope>NUCLEOTIDE SEQUENCE</scope>
    <source>
        <strain evidence="5">HKST-UBA02</strain>
    </source>
</reference>
<dbReference type="SMART" id="SM00028">
    <property type="entry name" value="TPR"/>
    <property type="match status" value="4"/>
</dbReference>